<reference evidence="2" key="1">
    <citation type="submission" date="2014-03" db="EMBL/GenBank/DDBJ databases">
        <authorList>
            <person name="Aksoy S."/>
            <person name="Warren W."/>
            <person name="Wilson R.K."/>
        </authorList>
    </citation>
    <scope>NUCLEOTIDE SEQUENCE [LARGE SCALE GENOMIC DNA]</scope>
    <source>
        <strain evidence="2">IAEA</strain>
    </source>
</reference>
<evidence type="ECO:0000313" key="1">
    <source>
        <dbReference type="EnsemblMetazoa" id="GPAI044702-PA"/>
    </source>
</evidence>
<accession>A0A1B0AG53</accession>
<sequence>MSSYNYCAFAANIYLSPYIIIITAHYAPKVAHCLGRKFLYSRHQYQIPKKSETSTFNSGHGIHSAKVLSSLQKETELETRSTPLCFGYNKFIDGEQPSFAKF</sequence>
<dbReference type="AlphaFoldDB" id="A0A1B0AG53"/>
<keyword evidence="2" id="KW-1185">Reference proteome</keyword>
<protein>
    <submittedName>
        <fullName evidence="1">Uncharacterized protein</fullName>
    </submittedName>
</protein>
<dbReference type="VEuPathDB" id="VectorBase:GPAI044702"/>
<reference evidence="1" key="2">
    <citation type="submission" date="2020-05" db="UniProtKB">
        <authorList>
            <consortium name="EnsemblMetazoa"/>
        </authorList>
    </citation>
    <scope>IDENTIFICATION</scope>
    <source>
        <strain evidence="1">IAEA</strain>
    </source>
</reference>
<name>A0A1B0AG53_GLOPL</name>
<organism evidence="1 2">
    <name type="scientific">Glossina pallidipes</name>
    <name type="common">Tsetse fly</name>
    <dbReference type="NCBI Taxonomy" id="7398"/>
    <lineage>
        <taxon>Eukaryota</taxon>
        <taxon>Metazoa</taxon>
        <taxon>Ecdysozoa</taxon>
        <taxon>Arthropoda</taxon>
        <taxon>Hexapoda</taxon>
        <taxon>Insecta</taxon>
        <taxon>Pterygota</taxon>
        <taxon>Neoptera</taxon>
        <taxon>Endopterygota</taxon>
        <taxon>Diptera</taxon>
        <taxon>Brachycera</taxon>
        <taxon>Muscomorpha</taxon>
        <taxon>Hippoboscoidea</taxon>
        <taxon>Glossinidae</taxon>
        <taxon>Glossina</taxon>
    </lineage>
</organism>
<evidence type="ECO:0000313" key="2">
    <source>
        <dbReference type="Proteomes" id="UP000092445"/>
    </source>
</evidence>
<proteinExistence type="predicted"/>
<dbReference type="Proteomes" id="UP000092445">
    <property type="component" value="Unassembled WGS sequence"/>
</dbReference>
<dbReference type="EnsemblMetazoa" id="GPAI044702-RA">
    <property type="protein sequence ID" value="GPAI044702-PA"/>
    <property type="gene ID" value="GPAI044702"/>
</dbReference>